<evidence type="ECO:0000313" key="1">
    <source>
        <dbReference type="Ensembl" id="ENSMUNP00000023972.1"/>
    </source>
</evidence>
<accession>A0A8V5GZI3</accession>
<reference evidence="1" key="3">
    <citation type="submission" date="2025-09" db="UniProtKB">
        <authorList>
            <consortium name="Ensembl"/>
        </authorList>
    </citation>
    <scope>IDENTIFICATION</scope>
</reference>
<dbReference type="Ensembl" id="ENSMUNT00000032471.1">
    <property type="protein sequence ID" value="ENSMUNP00000023972.1"/>
    <property type="gene ID" value="ENSMUNG00000019689.1"/>
</dbReference>
<sequence>MKATSPSSPGYIPTKCFQVGRAFPIAGTGPKGPEKAAPEPVPLASVPLALSPGFSPKWVRWCLMRLERTPKLFPHSPHLWGFSPVCIRRCLTKAEFCPKLFPHSGHANGFSPVCVPRSFTLSAPQVTLFPHSTHFRLRFPHSTPRECRSLPSHARRRLAPAPQSEWTRLCRSKWELWEKLFPQSPQL</sequence>
<reference evidence="1" key="2">
    <citation type="submission" date="2025-08" db="UniProtKB">
        <authorList>
            <consortium name="Ensembl"/>
        </authorList>
    </citation>
    <scope>IDENTIFICATION</scope>
</reference>
<dbReference type="Proteomes" id="UP000694405">
    <property type="component" value="Unassembled WGS sequence"/>
</dbReference>
<evidence type="ECO:0000313" key="2">
    <source>
        <dbReference type="Proteomes" id="UP000694405"/>
    </source>
</evidence>
<keyword evidence="2" id="KW-1185">Reference proteome</keyword>
<protein>
    <submittedName>
        <fullName evidence="1">Uncharacterized protein</fullName>
    </submittedName>
</protein>
<dbReference type="AlphaFoldDB" id="A0A8V5GZI3"/>
<name>A0A8V5GZI3_MELUD</name>
<proteinExistence type="predicted"/>
<organism evidence="1 2">
    <name type="scientific">Melopsittacus undulatus</name>
    <name type="common">Budgerigar</name>
    <name type="synonym">Psittacus undulatus</name>
    <dbReference type="NCBI Taxonomy" id="13146"/>
    <lineage>
        <taxon>Eukaryota</taxon>
        <taxon>Metazoa</taxon>
        <taxon>Chordata</taxon>
        <taxon>Craniata</taxon>
        <taxon>Vertebrata</taxon>
        <taxon>Euteleostomi</taxon>
        <taxon>Archelosauria</taxon>
        <taxon>Archosauria</taxon>
        <taxon>Dinosauria</taxon>
        <taxon>Saurischia</taxon>
        <taxon>Theropoda</taxon>
        <taxon>Coelurosauria</taxon>
        <taxon>Aves</taxon>
        <taxon>Neognathae</taxon>
        <taxon>Neoaves</taxon>
        <taxon>Telluraves</taxon>
        <taxon>Australaves</taxon>
        <taxon>Psittaciformes</taxon>
        <taxon>Psittaculidae</taxon>
        <taxon>Melopsittacus</taxon>
    </lineage>
</organism>
<reference evidence="1" key="1">
    <citation type="submission" date="2020-03" db="EMBL/GenBank/DDBJ databases">
        <title>Melopsittacus undulatus (budgerigar) genome, bMelUnd1, maternal haplotype with Z.</title>
        <authorList>
            <person name="Gedman G."/>
            <person name="Mountcastle J."/>
            <person name="Haase B."/>
            <person name="Formenti G."/>
            <person name="Wright T."/>
            <person name="Apodaca J."/>
            <person name="Pelan S."/>
            <person name="Chow W."/>
            <person name="Rhie A."/>
            <person name="Howe K."/>
            <person name="Fedrigo O."/>
            <person name="Jarvis E.D."/>
        </authorList>
    </citation>
    <scope>NUCLEOTIDE SEQUENCE [LARGE SCALE GENOMIC DNA]</scope>
</reference>